<keyword evidence="2" id="KW-0378">Hydrolase</keyword>
<evidence type="ECO:0000259" key="1">
    <source>
        <dbReference type="Pfam" id="PF07486"/>
    </source>
</evidence>
<gene>
    <name evidence="2" type="ORF">C7I55_09170</name>
</gene>
<feature type="domain" description="Cell wall hydrolase SleB" evidence="1">
    <location>
        <begin position="58"/>
        <end position="168"/>
    </location>
</feature>
<name>A0A2P7QSP7_9SPHN</name>
<dbReference type="InterPro" id="IPR011105">
    <property type="entry name" value="Cell_wall_hydrolase_SleB"/>
</dbReference>
<evidence type="ECO:0000313" key="2">
    <source>
        <dbReference type="EMBL" id="PSJ40986.1"/>
    </source>
</evidence>
<dbReference type="EMBL" id="PXYI01000003">
    <property type="protein sequence ID" value="PSJ40986.1"/>
    <property type="molecule type" value="Genomic_DNA"/>
</dbReference>
<evidence type="ECO:0000313" key="3">
    <source>
        <dbReference type="Proteomes" id="UP000241167"/>
    </source>
</evidence>
<protein>
    <submittedName>
        <fullName evidence="2">Cell wall hydrolase</fullName>
    </submittedName>
</protein>
<reference evidence="2 3" key="1">
    <citation type="submission" date="2018-03" db="EMBL/GenBank/DDBJ databases">
        <title>The draft genome of Sphingosinicella sp. GL-C-18.</title>
        <authorList>
            <person name="Liu L."/>
            <person name="Li L."/>
            <person name="Liang L."/>
            <person name="Zhang X."/>
            <person name="Wang T."/>
        </authorList>
    </citation>
    <scope>NUCLEOTIDE SEQUENCE [LARGE SCALE GENOMIC DNA]</scope>
    <source>
        <strain evidence="2 3">GL-C-18</strain>
    </source>
</reference>
<dbReference type="InterPro" id="IPR042047">
    <property type="entry name" value="SleB_dom1"/>
</dbReference>
<organism evidence="2 3">
    <name type="scientific">Allosphingosinicella deserti</name>
    <dbReference type="NCBI Taxonomy" id="2116704"/>
    <lineage>
        <taxon>Bacteria</taxon>
        <taxon>Pseudomonadati</taxon>
        <taxon>Pseudomonadota</taxon>
        <taxon>Alphaproteobacteria</taxon>
        <taxon>Sphingomonadales</taxon>
        <taxon>Sphingomonadaceae</taxon>
        <taxon>Allosphingosinicella</taxon>
    </lineage>
</organism>
<accession>A0A2P7QSP7</accession>
<proteinExistence type="predicted"/>
<dbReference type="Pfam" id="PF07486">
    <property type="entry name" value="Hydrolase_2"/>
    <property type="match status" value="1"/>
</dbReference>
<dbReference type="GO" id="GO:0016787">
    <property type="term" value="F:hydrolase activity"/>
    <property type="evidence" value="ECO:0007669"/>
    <property type="project" value="UniProtKB-KW"/>
</dbReference>
<comment type="caution">
    <text evidence="2">The sequence shown here is derived from an EMBL/GenBank/DDBJ whole genome shotgun (WGS) entry which is preliminary data.</text>
</comment>
<dbReference type="Proteomes" id="UP000241167">
    <property type="component" value="Unassembled WGS sequence"/>
</dbReference>
<keyword evidence="3" id="KW-1185">Reference proteome</keyword>
<dbReference type="Gene3D" id="1.10.10.2520">
    <property type="entry name" value="Cell wall hydrolase SleB, domain 1"/>
    <property type="match status" value="1"/>
</dbReference>
<dbReference type="OrthoDB" id="9785345at2"/>
<dbReference type="AlphaFoldDB" id="A0A2P7QSP7"/>
<sequence length="273" mass="28947">MGIKPVSPTDAVALNAAIPLFRAANPRAAATVFRAATITDQQRSLQCLAEAVYYEARSESEDGQRAVAQVVLNRVRHPAYPGTVCGVVYQGPLKPGGGCQFTFTCDGSLGLPPSGVSWLRASRIASEALAGSVYAPVGYATHYHTHQVLPFWAYKLAKIAVVGSHNFYRMPGTWGAPVSFSRFYAGREPSPASVIAHRLPASFPKADLATAAKPTALPYALADLAAAAPAPAVRPALDTSTAADILPASQVREEYRNSGRYLSDIPPAERAVR</sequence>